<proteinExistence type="predicted"/>
<accession>A0ABZ2W569</accession>
<dbReference type="Gene3D" id="3.30.460.10">
    <property type="entry name" value="Beta Polymerase, domain 2"/>
    <property type="match status" value="1"/>
</dbReference>
<evidence type="ECO:0000313" key="2">
    <source>
        <dbReference type="EMBL" id="WZF89808.1"/>
    </source>
</evidence>
<dbReference type="RefSeq" id="WP_117617725.1">
    <property type="nucleotide sequence ID" value="NZ_CP101118.1"/>
</dbReference>
<dbReference type="SUPFAM" id="SSF81301">
    <property type="entry name" value="Nucleotidyltransferase"/>
    <property type="match status" value="1"/>
</dbReference>
<name>A0ABZ2W569_9GAMM</name>
<dbReference type="EMBL" id="CP101118">
    <property type="protein sequence ID" value="WZF89808.1"/>
    <property type="molecule type" value="Genomic_DNA"/>
</dbReference>
<feature type="domain" description="Polymerase beta nucleotidyltransferase" evidence="1">
    <location>
        <begin position="21"/>
        <end position="107"/>
    </location>
</feature>
<dbReference type="Pfam" id="PF18765">
    <property type="entry name" value="Polbeta"/>
    <property type="match status" value="1"/>
</dbReference>
<dbReference type="Proteomes" id="UP001475781">
    <property type="component" value="Chromosome"/>
</dbReference>
<evidence type="ECO:0000313" key="3">
    <source>
        <dbReference type="Proteomes" id="UP001475781"/>
    </source>
</evidence>
<dbReference type="CDD" id="cd05403">
    <property type="entry name" value="NT_KNTase_like"/>
    <property type="match status" value="1"/>
</dbReference>
<reference evidence="2 3" key="1">
    <citation type="submission" date="2022-07" db="EMBL/GenBank/DDBJ databases">
        <title>A copper resistant bacterium isolated from sediment samples of deep sea hydrothermal areas.</title>
        <authorList>
            <person name="Zeng X."/>
        </authorList>
    </citation>
    <scope>NUCLEOTIDE SEQUENCE [LARGE SCALE GENOMIC DNA]</scope>
    <source>
        <strain evidence="3">CuT 6</strain>
    </source>
</reference>
<keyword evidence="3" id="KW-1185">Reference proteome</keyword>
<dbReference type="InterPro" id="IPR043519">
    <property type="entry name" value="NT_sf"/>
</dbReference>
<dbReference type="InterPro" id="IPR041633">
    <property type="entry name" value="Polbeta"/>
</dbReference>
<evidence type="ECO:0000259" key="1">
    <source>
        <dbReference type="Pfam" id="PF18765"/>
    </source>
</evidence>
<sequence length="108" mass="12178">MTLAETALGGRSTGLPDYVLENLRGIFLGHPVVQGVVLYGSRAKGNFRPNSDIDLMLIAPEISWREFNRIEGEIDDLLMPWKVDLALEHQVENDELLDHVKRVGIRLL</sequence>
<gene>
    <name evidence="2" type="ORF">NLK58_06325</name>
</gene>
<organism evidence="2 3">
    <name type="scientific">Marinobacter metalliresistant</name>
    <dbReference type="NCBI Taxonomy" id="2961995"/>
    <lineage>
        <taxon>Bacteria</taxon>
        <taxon>Pseudomonadati</taxon>
        <taxon>Pseudomonadota</taxon>
        <taxon>Gammaproteobacteria</taxon>
        <taxon>Pseudomonadales</taxon>
        <taxon>Marinobacteraceae</taxon>
        <taxon>Marinobacter</taxon>
    </lineage>
</organism>
<protein>
    <submittedName>
        <fullName evidence="2">Nucleotidyltransferase domain-containing protein</fullName>
    </submittedName>
</protein>